<evidence type="ECO:0000313" key="2">
    <source>
        <dbReference type="EMBL" id="WAR31057.1"/>
    </source>
</evidence>
<evidence type="ECO:0000313" key="3">
    <source>
        <dbReference type="Proteomes" id="UP001164746"/>
    </source>
</evidence>
<dbReference type="Gene3D" id="3.90.320.10">
    <property type="match status" value="1"/>
</dbReference>
<reference evidence="2" key="1">
    <citation type="submission" date="2022-11" db="EMBL/GenBank/DDBJ databases">
        <title>Centuries of genome instability and evolution in soft-shell clam transmissible cancer (bioRxiv).</title>
        <authorList>
            <person name="Hart S.F.M."/>
            <person name="Yonemitsu M.A."/>
            <person name="Giersch R.M."/>
            <person name="Beal B.F."/>
            <person name="Arriagada G."/>
            <person name="Davis B.W."/>
            <person name="Ostrander E.A."/>
            <person name="Goff S.P."/>
            <person name="Metzger M.J."/>
        </authorList>
    </citation>
    <scope>NUCLEOTIDE SEQUENCE</scope>
    <source>
        <strain evidence="2">MELC-2E11</strain>
        <tissue evidence="2">Siphon/mantle</tissue>
    </source>
</reference>
<feature type="domain" description="YqaJ viral recombinase" evidence="1">
    <location>
        <begin position="103"/>
        <end position="178"/>
    </location>
</feature>
<dbReference type="InterPro" id="IPR019080">
    <property type="entry name" value="YqaJ_viral_recombinase"/>
</dbReference>
<sequence length="213" mass="24436">MTQYTANLVGYAYYTKPQIVMVNMFFKRRHTKKYKNFLKERITLGNYQGRQIQPNTLKKKLVSQQFVVQGLNTLLLVISHSKTLLKKGENSATDNLVDMLIYGSNFKGNKATRYGNRQEPRTASLYLSQMTKDRDNCSRLTCGLRICKSYESLGALTDRIFKCACHGKRLVEIKCPFTLVDKSKMIESLDFITKDENGCLKLKTTGNTNYDPI</sequence>
<accession>A0ABY7G9G2</accession>
<dbReference type="Proteomes" id="UP001164746">
    <property type="component" value="Chromosome 17"/>
</dbReference>
<dbReference type="PANTHER" id="PTHR47526:SF3">
    <property type="entry name" value="PHD-TYPE DOMAIN-CONTAINING PROTEIN"/>
    <property type="match status" value="1"/>
</dbReference>
<evidence type="ECO:0000259" key="1">
    <source>
        <dbReference type="Pfam" id="PF09588"/>
    </source>
</evidence>
<dbReference type="InterPro" id="IPR011335">
    <property type="entry name" value="Restrct_endonuc-II-like"/>
</dbReference>
<keyword evidence="3" id="KW-1185">Reference proteome</keyword>
<dbReference type="PANTHER" id="PTHR47526">
    <property type="entry name" value="ATP-DEPENDENT DNA HELICASE"/>
    <property type="match status" value="1"/>
</dbReference>
<gene>
    <name evidence="2" type="ORF">MAR_033599</name>
</gene>
<protein>
    <recommendedName>
        <fullName evidence="1">YqaJ viral recombinase domain-containing protein</fullName>
    </recommendedName>
</protein>
<dbReference type="Pfam" id="PF09588">
    <property type="entry name" value="YqaJ"/>
    <property type="match status" value="1"/>
</dbReference>
<name>A0ABY7G9G2_MYAAR</name>
<dbReference type="EMBL" id="CP111028">
    <property type="protein sequence ID" value="WAR31057.1"/>
    <property type="molecule type" value="Genomic_DNA"/>
</dbReference>
<organism evidence="2 3">
    <name type="scientific">Mya arenaria</name>
    <name type="common">Soft-shell clam</name>
    <dbReference type="NCBI Taxonomy" id="6604"/>
    <lineage>
        <taxon>Eukaryota</taxon>
        <taxon>Metazoa</taxon>
        <taxon>Spiralia</taxon>
        <taxon>Lophotrochozoa</taxon>
        <taxon>Mollusca</taxon>
        <taxon>Bivalvia</taxon>
        <taxon>Autobranchia</taxon>
        <taxon>Heteroconchia</taxon>
        <taxon>Euheterodonta</taxon>
        <taxon>Imparidentia</taxon>
        <taxon>Neoheterodontei</taxon>
        <taxon>Myida</taxon>
        <taxon>Myoidea</taxon>
        <taxon>Myidae</taxon>
        <taxon>Mya</taxon>
    </lineage>
</organism>
<dbReference type="InterPro" id="IPR011604">
    <property type="entry name" value="PDDEXK-like_dom_sf"/>
</dbReference>
<proteinExistence type="predicted"/>
<dbReference type="SUPFAM" id="SSF52980">
    <property type="entry name" value="Restriction endonuclease-like"/>
    <property type="match status" value="1"/>
</dbReference>